<dbReference type="InterPro" id="IPR011009">
    <property type="entry name" value="Kinase-like_dom_sf"/>
</dbReference>
<dbReference type="PANTHER" id="PTHR43135:SF3">
    <property type="entry name" value="ALPHA-D-RIBOSE 1-METHYLPHOSPHONATE 5-TRIPHOSPHATE DIPHOSPHATASE"/>
    <property type="match status" value="1"/>
</dbReference>
<reference evidence="3 4" key="1">
    <citation type="submission" date="2023-11" db="EMBL/GenBank/DDBJ databases">
        <title>An acidophilic fungus is an integral part of prey digestion in a carnivorous sundew plant.</title>
        <authorList>
            <person name="Tsai I.J."/>
        </authorList>
    </citation>
    <scope>NUCLEOTIDE SEQUENCE [LARGE SCALE GENOMIC DNA]</scope>
    <source>
        <strain evidence="3">169a</strain>
    </source>
</reference>
<dbReference type="SUPFAM" id="SSF56112">
    <property type="entry name" value="Protein kinase-like (PK-like)"/>
    <property type="match status" value="1"/>
</dbReference>
<feature type="domain" description="Amidohydrolase-related" evidence="2">
    <location>
        <begin position="799"/>
        <end position="977"/>
    </location>
</feature>
<evidence type="ECO:0000313" key="3">
    <source>
        <dbReference type="EMBL" id="WPG99521.1"/>
    </source>
</evidence>
<feature type="compositionally biased region" description="Polar residues" evidence="1">
    <location>
        <begin position="231"/>
        <end position="252"/>
    </location>
</feature>
<dbReference type="PANTHER" id="PTHR43135">
    <property type="entry name" value="ALPHA-D-RIBOSE 1-METHYLPHOSPHONATE 5-TRIPHOSPHATE DIPHOSPHATASE"/>
    <property type="match status" value="1"/>
</dbReference>
<evidence type="ECO:0000313" key="4">
    <source>
        <dbReference type="Proteomes" id="UP001303373"/>
    </source>
</evidence>
<feature type="region of interest" description="Disordered" evidence="1">
    <location>
        <begin position="1"/>
        <end position="61"/>
    </location>
</feature>
<keyword evidence="4" id="KW-1185">Reference proteome</keyword>
<dbReference type="InterPro" id="IPR051781">
    <property type="entry name" value="Metallo-dep_Hydrolase"/>
</dbReference>
<dbReference type="SUPFAM" id="SSF51556">
    <property type="entry name" value="Metallo-dependent hydrolases"/>
    <property type="match status" value="1"/>
</dbReference>
<feature type="region of interest" description="Disordered" evidence="1">
    <location>
        <begin position="460"/>
        <end position="531"/>
    </location>
</feature>
<protein>
    <recommendedName>
        <fullName evidence="2">Amidohydrolase-related domain-containing protein</fullName>
    </recommendedName>
</protein>
<dbReference type="GO" id="GO:0016787">
    <property type="term" value="F:hydrolase activity"/>
    <property type="evidence" value="ECO:0007669"/>
    <property type="project" value="InterPro"/>
</dbReference>
<dbReference type="Proteomes" id="UP001303373">
    <property type="component" value="Chromosome 3"/>
</dbReference>
<dbReference type="AlphaFoldDB" id="A0AAQ3M6S0"/>
<dbReference type="Gene3D" id="1.10.510.10">
    <property type="entry name" value="Transferase(Phosphotransferase) domain 1"/>
    <property type="match status" value="1"/>
</dbReference>
<proteinExistence type="predicted"/>
<feature type="region of interest" description="Disordered" evidence="1">
    <location>
        <begin position="217"/>
        <end position="253"/>
    </location>
</feature>
<evidence type="ECO:0000256" key="1">
    <source>
        <dbReference type="SAM" id="MobiDB-lite"/>
    </source>
</evidence>
<dbReference type="EMBL" id="CP138582">
    <property type="protein sequence ID" value="WPG99521.1"/>
    <property type="molecule type" value="Genomic_DNA"/>
</dbReference>
<name>A0AAQ3M6S0_9PEZI</name>
<feature type="compositionally biased region" description="Basic and acidic residues" evidence="1">
    <location>
        <begin position="1"/>
        <end position="54"/>
    </location>
</feature>
<sequence length="978" mass="109204">MSSPDYKRLYEEAKQETEKVKQEAEKAKQEAEKAKQEAEYGLQEERRKRQEAEQKTNPTTLPQLLDACHVNLQSGLEVQAVALSTKGNPSNARQKRRPDYIREWTDFPSRQVNIWNELASSPFMIEGHFASRHTILEIGKYIRRRKVGSELDIHHFQRSTVDDQVSLIIECIYKDEELRDKFSLKGSVQFENHANTLSPDDAFSEGIRSIDISKSGRRRSPRLLEMEQRNQPEFSRPVSTGSDPASQAQTSRPRADQFCVYNISTNPGSEERVPAFIVEYKAPHKLTLEAIQKGLRDMALQDVLDYGDDDTPQKKFQRLVAAAMTQTFSYMVAAGLEFGYVCTAQAYIFLQIPENPDTLRYFLSVPQADVGESTGWSDSAASSTMNRLHLTAVAQVLAFTLQAVQSPPRSHEWRAKAENTLSTWEFLYSEVLDAAPSPEATPSEYWPSPGNDLMRVSPISLRQRPVPRKQLTCRPTLDEVSEGGDPDSDHGNPDTPCQASRKPTAGAAMSQSGSGQISKGAQSNRGERGDQRTRAFCTKRCLLGLVNGGDLDRDCANVNEHGTDVHRINKSIFLSLMRDQLSRTLDSDFEPCGRPGSRGVPFRATLTSYGYTVIAKCTTADFVAYLRHEAAVYDRLRTIQGHCIPAHLGNLDLQWPYYYEGIAKLVHVMFLGYGGTPISRHWRSLDQQSVLRQVEKCMSAIHGLGVLHRDLMPQNILWDCDSSEVMVIDFERAKMVQVRGVLGQSSINRKRKPESGSNGPKRIGYIRELFEQEMAGMRQEMNFKLDIFLQICSSGCWLRQGVHFIKITVSGGVVSPTDRLTNLQYTPEEIRAFTKVARDSGTFVTAHVHTPAAIRNAVENGVMGIEHGNSIDEPTAQLMAQMGAFLTPTLVTYQTMASREFGAFLPLAIAVKNLQVLEAGLNGIQIADKVGVPMCYGTDLLGPLQVKQTGEFTLRKQAGLSPLKILQSATVNAAKMLR</sequence>
<accession>A0AAQ3M6S0</accession>
<dbReference type="InterPro" id="IPR032466">
    <property type="entry name" value="Metal_Hydrolase"/>
</dbReference>
<dbReference type="Pfam" id="PF06293">
    <property type="entry name" value="Kdo"/>
    <property type="match status" value="1"/>
</dbReference>
<dbReference type="Gene3D" id="3.20.20.140">
    <property type="entry name" value="Metal-dependent hydrolases"/>
    <property type="match status" value="1"/>
</dbReference>
<organism evidence="3 4">
    <name type="scientific">Acrodontium crateriforme</name>
    <dbReference type="NCBI Taxonomy" id="150365"/>
    <lineage>
        <taxon>Eukaryota</taxon>
        <taxon>Fungi</taxon>
        <taxon>Dikarya</taxon>
        <taxon>Ascomycota</taxon>
        <taxon>Pezizomycotina</taxon>
        <taxon>Dothideomycetes</taxon>
        <taxon>Dothideomycetidae</taxon>
        <taxon>Mycosphaerellales</taxon>
        <taxon>Teratosphaeriaceae</taxon>
        <taxon>Acrodontium</taxon>
    </lineage>
</organism>
<evidence type="ECO:0000259" key="2">
    <source>
        <dbReference type="Pfam" id="PF01979"/>
    </source>
</evidence>
<dbReference type="Pfam" id="PF01979">
    <property type="entry name" value="Amidohydro_1"/>
    <property type="match status" value="1"/>
</dbReference>
<gene>
    <name evidence="3" type="ORF">R9X50_00233600</name>
</gene>
<dbReference type="InterPro" id="IPR006680">
    <property type="entry name" value="Amidohydro-rel"/>
</dbReference>
<feature type="compositionally biased region" description="Polar residues" evidence="1">
    <location>
        <begin position="509"/>
        <end position="524"/>
    </location>
</feature>